<dbReference type="EMBL" id="VSRR010000983">
    <property type="protein sequence ID" value="MPC21496.1"/>
    <property type="molecule type" value="Genomic_DNA"/>
</dbReference>
<organism evidence="2 3">
    <name type="scientific">Portunus trituberculatus</name>
    <name type="common">Swimming crab</name>
    <name type="synonym">Neptunus trituberculatus</name>
    <dbReference type="NCBI Taxonomy" id="210409"/>
    <lineage>
        <taxon>Eukaryota</taxon>
        <taxon>Metazoa</taxon>
        <taxon>Ecdysozoa</taxon>
        <taxon>Arthropoda</taxon>
        <taxon>Crustacea</taxon>
        <taxon>Multicrustacea</taxon>
        <taxon>Malacostraca</taxon>
        <taxon>Eumalacostraca</taxon>
        <taxon>Eucarida</taxon>
        <taxon>Decapoda</taxon>
        <taxon>Pleocyemata</taxon>
        <taxon>Brachyura</taxon>
        <taxon>Eubrachyura</taxon>
        <taxon>Portunoidea</taxon>
        <taxon>Portunidae</taxon>
        <taxon>Portuninae</taxon>
        <taxon>Portunus</taxon>
    </lineage>
</organism>
<dbReference type="Proteomes" id="UP000324222">
    <property type="component" value="Unassembled WGS sequence"/>
</dbReference>
<feature type="compositionally biased region" description="Polar residues" evidence="1">
    <location>
        <begin position="126"/>
        <end position="140"/>
    </location>
</feature>
<evidence type="ECO:0000256" key="1">
    <source>
        <dbReference type="SAM" id="MobiDB-lite"/>
    </source>
</evidence>
<keyword evidence="3" id="KW-1185">Reference proteome</keyword>
<accession>A0A5B7DKK7</accession>
<feature type="compositionally biased region" description="Low complexity" evidence="1">
    <location>
        <begin position="109"/>
        <end position="119"/>
    </location>
</feature>
<feature type="region of interest" description="Disordered" evidence="1">
    <location>
        <begin position="54"/>
        <end position="140"/>
    </location>
</feature>
<feature type="compositionally biased region" description="Basic and acidic residues" evidence="1">
    <location>
        <begin position="88"/>
        <end position="105"/>
    </location>
</feature>
<reference evidence="2 3" key="1">
    <citation type="submission" date="2019-05" db="EMBL/GenBank/DDBJ databases">
        <title>Another draft genome of Portunus trituberculatus and its Hox gene families provides insights of decapod evolution.</title>
        <authorList>
            <person name="Jeong J.-H."/>
            <person name="Song I."/>
            <person name="Kim S."/>
            <person name="Choi T."/>
            <person name="Kim D."/>
            <person name="Ryu S."/>
            <person name="Kim W."/>
        </authorList>
    </citation>
    <scope>NUCLEOTIDE SEQUENCE [LARGE SCALE GENOMIC DNA]</scope>
    <source>
        <tissue evidence="2">Muscle</tissue>
    </source>
</reference>
<proteinExistence type="predicted"/>
<protein>
    <submittedName>
        <fullName evidence="2">Uncharacterized protein</fullName>
    </submittedName>
</protein>
<name>A0A5B7DKK7_PORTR</name>
<dbReference type="AlphaFoldDB" id="A0A5B7DKK7"/>
<evidence type="ECO:0000313" key="2">
    <source>
        <dbReference type="EMBL" id="MPC21496.1"/>
    </source>
</evidence>
<evidence type="ECO:0000313" key="3">
    <source>
        <dbReference type="Proteomes" id="UP000324222"/>
    </source>
</evidence>
<comment type="caution">
    <text evidence="2">The sequence shown here is derived from an EMBL/GenBank/DDBJ whole genome shotgun (WGS) entry which is preliminary data.</text>
</comment>
<gene>
    <name evidence="2" type="ORF">E2C01_014486</name>
</gene>
<sequence length="140" mass="15837">MINEIVKCYLHNKKEERLVMVSYLPGVDMWNNNLRFFVSPTKPIRLLTKRKLCWDSPGSGRPAQAPPMPRRGRCEAVTEEQDGGEGLGSEKPRGESNPHHIEEPKGNNLSPLLMSSQLPSHHDAFHSNQTQQPLHYNADS</sequence>